<dbReference type="PANTHER" id="PTHR40763">
    <property type="entry name" value="MEMBRANE PROTEIN-RELATED"/>
    <property type="match status" value="1"/>
</dbReference>
<feature type="transmembrane region" description="Helical" evidence="1">
    <location>
        <begin position="87"/>
        <end position="106"/>
    </location>
</feature>
<feature type="domain" description="DUF1707" evidence="2">
    <location>
        <begin position="10"/>
        <end position="62"/>
    </location>
</feature>
<dbReference type="EMBL" id="JBHTMB010000315">
    <property type="protein sequence ID" value="MFD1237928.1"/>
    <property type="molecule type" value="Genomic_DNA"/>
</dbReference>
<name>A0ABW3VTB4_9PSEU</name>
<dbReference type="InterPro" id="IPR012551">
    <property type="entry name" value="DUF1707_SHOCT-like"/>
</dbReference>
<gene>
    <name evidence="3" type="ORF">ACFQ34_31980</name>
</gene>
<dbReference type="Pfam" id="PF08044">
    <property type="entry name" value="DUF1707"/>
    <property type="match status" value="1"/>
</dbReference>
<dbReference type="PANTHER" id="PTHR40763:SF4">
    <property type="entry name" value="DUF1707 DOMAIN-CONTAINING PROTEIN"/>
    <property type="match status" value="1"/>
</dbReference>
<reference evidence="4" key="1">
    <citation type="journal article" date="2019" name="Int. J. Syst. Evol. Microbiol.">
        <title>The Global Catalogue of Microorganisms (GCM) 10K type strain sequencing project: providing services to taxonomists for standard genome sequencing and annotation.</title>
        <authorList>
            <consortium name="The Broad Institute Genomics Platform"/>
            <consortium name="The Broad Institute Genome Sequencing Center for Infectious Disease"/>
            <person name="Wu L."/>
            <person name="Ma J."/>
        </authorList>
    </citation>
    <scope>NUCLEOTIDE SEQUENCE [LARGE SCALE GENOMIC DNA]</scope>
    <source>
        <strain evidence="4">CCUG 49018</strain>
    </source>
</reference>
<sequence>MPDHDAHPGLRIGDAEREHTEALLRTHVGDGRLDLTEFESRLDAVHAARTQADLDAVTRDLPVLTAREPVATAAPTTARPRIAAGRAAAWAPWALVGTICLVMWLATSVGTGSVQPFWPAWVIGPWGALLLLGTLTGRRSPCPAGRTGS</sequence>
<dbReference type="RefSeq" id="WP_013674843.1">
    <property type="nucleotide sequence ID" value="NZ_BAABKS010000057.1"/>
</dbReference>
<protein>
    <submittedName>
        <fullName evidence="3">DUF1707 domain-containing protein</fullName>
    </submittedName>
</protein>
<keyword evidence="1" id="KW-1133">Transmembrane helix</keyword>
<keyword evidence="1" id="KW-0472">Membrane</keyword>
<evidence type="ECO:0000313" key="4">
    <source>
        <dbReference type="Proteomes" id="UP001597182"/>
    </source>
</evidence>
<evidence type="ECO:0000259" key="2">
    <source>
        <dbReference type="Pfam" id="PF08044"/>
    </source>
</evidence>
<feature type="transmembrane region" description="Helical" evidence="1">
    <location>
        <begin position="118"/>
        <end position="136"/>
    </location>
</feature>
<proteinExistence type="predicted"/>
<evidence type="ECO:0000256" key="1">
    <source>
        <dbReference type="SAM" id="Phobius"/>
    </source>
</evidence>
<dbReference type="Proteomes" id="UP001597182">
    <property type="component" value="Unassembled WGS sequence"/>
</dbReference>
<accession>A0ABW3VTB4</accession>
<keyword evidence="1" id="KW-0812">Transmembrane</keyword>
<evidence type="ECO:0000313" key="3">
    <source>
        <dbReference type="EMBL" id="MFD1237928.1"/>
    </source>
</evidence>
<keyword evidence="4" id="KW-1185">Reference proteome</keyword>
<comment type="caution">
    <text evidence="3">The sequence shown here is derived from an EMBL/GenBank/DDBJ whole genome shotgun (WGS) entry which is preliminary data.</text>
</comment>
<organism evidence="3 4">
    <name type="scientific">Pseudonocardia benzenivorans</name>
    <dbReference type="NCBI Taxonomy" id="228005"/>
    <lineage>
        <taxon>Bacteria</taxon>
        <taxon>Bacillati</taxon>
        <taxon>Actinomycetota</taxon>
        <taxon>Actinomycetes</taxon>
        <taxon>Pseudonocardiales</taxon>
        <taxon>Pseudonocardiaceae</taxon>
        <taxon>Pseudonocardia</taxon>
    </lineage>
</organism>